<dbReference type="EMBL" id="KI659468">
    <property type="protein sequence ID" value="ETN79499.1"/>
    <property type="molecule type" value="Genomic_DNA"/>
</dbReference>
<accession>W2TD26</accession>
<organism evidence="2 3">
    <name type="scientific">Necator americanus</name>
    <name type="common">Human hookworm</name>
    <dbReference type="NCBI Taxonomy" id="51031"/>
    <lineage>
        <taxon>Eukaryota</taxon>
        <taxon>Metazoa</taxon>
        <taxon>Ecdysozoa</taxon>
        <taxon>Nematoda</taxon>
        <taxon>Chromadorea</taxon>
        <taxon>Rhabditida</taxon>
        <taxon>Rhabditina</taxon>
        <taxon>Rhabditomorpha</taxon>
        <taxon>Strongyloidea</taxon>
        <taxon>Ancylostomatidae</taxon>
        <taxon>Bunostominae</taxon>
        <taxon>Necator</taxon>
    </lineage>
</organism>
<evidence type="ECO:0000313" key="2">
    <source>
        <dbReference type="EMBL" id="ETN79499.1"/>
    </source>
</evidence>
<evidence type="ECO:0000313" key="3">
    <source>
        <dbReference type="Proteomes" id="UP000053676"/>
    </source>
</evidence>
<gene>
    <name evidence="2" type="ORF">NECAME_02618</name>
</gene>
<proteinExistence type="predicted"/>
<dbReference type="Proteomes" id="UP000053676">
    <property type="component" value="Unassembled WGS sequence"/>
</dbReference>
<evidence type="ECO:0000256" key="1">
    <source>
        <dbReference type="SAM" id="MobiDB-lite"/>
    </source>
</evidence>
<protein>
    <submittedName>
        <fullName evidence="2">Uncharacterized protein</fullName>
    </submittedName>
</protein>
<dbReference type="KEGG" id="nai:NECAME_02618"/>
<sequence>MMIDNSDAIAHPRLTAADGTTHRQGAKPGCRRGREKSPRNAHSSRLSIVEPSGPIWSRTLAGLTPSAYPHSLLLSMRSFVLLRLSLPPNYACHNRWPSTSLTPMPSALLTNNIPDLSHGFM</sequence>
<keyword evidence="3" id="KW-1185">Reference proteome</keyword>
<feature type="region of interest" description="Disordered" evidence="1">
    <location>
        <begin position="1"/>
        <end position="46"/>
    </location>
</feature>
<dbReference type="AlphaFoldDB" id="W2TD26"/>
<reference evidence="3" key="1">
    <citation type="journal article" date="2014" name="Nat. Genet.">
        <title>Genome of the human hookworm Necator americanus.</title>
        <authorList>
            <person name="Tang Y.T."/>
            <person name="Gao X."/>
            <person name="Rosa B.A."/>
            <person name="Abubucker S."/>
            <person name="Hallsworth-Pepin K."/>
            <person name="Martin J."/>
            <person name="Tyagi R."/>
            <person name="Heizer E."/>
            <person name="Zhang X."/>
            <person name="Bhonagiri-Palsikar V."/>
            <person name="Minx P."/>
            <person name="Warren W.C."/>
            <person name="Wang Q."/>
            <person name="Zhan B."/>
            <person name="Hotez P.J."/>
            <person name="Sternberg P.W."/>
            <person name="Dougall A."/>
            <person name="Gaze S.T."/>
            <person name="Mulvenna J."/>
            <person name="Sotillo J."/>
            <person name="Ranganathan S."/>
            <person name="Rabelo E.M."/>
            <person name="Wilson R.K."/>
            <person name="Felgner P.L."/>
            <person name="Bethony J."/>
            <person name="Hawdon J.M."/>
            <person name="Gasser R.B."/>
            <person name="Loukas A."/>
            <person name="Mitreva M."/>
        </authorList>
    </citation>
    <scope>NUCLEOTIDE SEQUENCE [LARGE SCALE GENOMIC DNA]</scope>
</reference>
<name>W2TD26_NECAM</name>